<dbReference type="SUPFAM" id="SSF46689">
    <property type="entry name" value="Homeodomain-like"/>
    <property type="match status" value="1"/>
</dbReference>
<dbReference type="InterPro" id="IPR058031">
    <property type="entry name" value="AAA_lid_NorR"/>
</dbReference>
<name>A0A345P394_9GAMM</name>
<organism evidence="8 9">
    <name type="scientific">Aquirhabdus parva</name>
    <dbReference type="NCBI Taxonomy" id="2283318"/>
    <lineage>
        <taxon>Bacteria</taxon>
        <taxon>Pseudomonadati</taxon>
        <taxon>Pseudomonadota</taxon>
        <taxon>Gammaproteobacteria</taxon>
        <taxon>Moraxellales</taxon>
        <taxon>Moraxellaceae</taxon>
        <taxon>Aquirhabdus</taxon>
    </lineage>
</organism>
<dbReference type="GO" id="GO:0005524">
    <property type="term" value="F:ATP binding"/>
    <property type="evidence" value="ECO:0007669"/>
    <property type="project" value="UniProtKB-KW"/>
</dbReference>
<dbReference type="GO" id="GO:0003677">
    <property type="term" value="F:DNA binding"/>
    <property type="evidence" value="ECO:0007669"/>
    <property type="project" value="UniProtKB-KW"/>
</dbReference>
<dbReference type="KEGG" id="mbah:HYN46_01940"/>
<evidence type="ECO:0000313" key="9">
    <source>
        <dbReference type="Proteomes" id="UP000253940"/>
    </source>
</evidence>
<dbReference type="OrthoDB" id="9804019at2"/>
<evidence type="ECO:0000259" key="7">
    <source>
        <dbReference type="PROSITE" id="PS50045"/>
    </source>
</evidence>
<evidence type="ECO:0000256" key="2">
    <source>
        <dbReference type="ARBA" id="ARBA00022840"/>
    </source>
</evidence>
<keyword evidence="1" id="KW-0547">Nucleotide-binding</keyword>
<dbReference type="InterPro" id="IPR002078">
    <property type="entry name" value="Sigma_54_int"/>
</dbReference>
<dbReference type="Gene3D" id="1.10.10.60">
    <property type="entry name" value="Homeodomain-like"/>
    <property type="match status" value="1"/>
</dbReference>
<accession>A0A345P394</accession>
<dbReference type="Proteomes" id="UP000253940">
    <property type="component" value="Chromosome"/>
</dbReference>
<evidence type="ECO:0000256" key="5">
    <source>
        <dbReference type="ARBA" id="ARBA00023163"/>
    </source>
</evidence>
<dbReference type="PROSITE" id="PS00688">
    <property type="entry name" value="SIGMA54_INTERACT_3"/>
    <property type="match status" value="1"/>
</dbReference>
<sequence length="135" mass="15253">MLSHNWPGNIRELENVIHYALLVCQDSVIKPEDLQIGSSELRNQHSPTSSTHKLLSPKTQYDDPIEQLEAALIDLFETNPDALFDKIEEAVMSSAFRYCHRNQVQTAKLLGISRNIVRARLLKIGEIKAESESIA</sequence>
<keyword evidence="4" id="KW-0238">DNA-binding</keyword>
<dbReference type="EMBL" id="CP031222">
    <property type="protein sequence ID" value="AXI01753.1"/>
    <property type="molecule type" value="Genomic_DNA"/>
</dbReference>
<evidence type="ECO:0000256" key="3">
    <source>
        <dbReference type="ARBA" id="ARBA00023015"/>
    </source>
</evidence>
<dbReference type="InterPro" id="IPR009057">
    <property type="entry name" value="Homeodomain-like_sf"/>
</dbReference>
<protein>
    <recommendedName>
        <fullName evidence="7">Sigma-54 factor interaction domain-containing protein</fullName>
    </recommendedName>
</protein>
<feature type="domain" description="Sigma-54 factor interaction" evidence="7">
    <location>
        <begin position="1"/>
        <end position="22"/>
    </location>
</feature>
<proteinExistence type="predicted"/>
<dbReference type="PROSITE" id="PS50045">
    <property type="entry name" value="SIGMA54_INTERACT_4"/>
    <property type="match status" value="1"/>
</dbReference>
<gene>
    <name evidence="8" type="ORF">HYN46_01940</name>
</gene>
<keyword evidence="3" id="KW-0805">Transcription regulation</keyword>
<evidence type="ECO:0000256" key="4">
    <source>
        <dbReference type="ARBA" id="ARBA00023125"/>
    </source>
</evidence>
<evidence type="ECO:0000256" key="6">
    <source>
        <dbReference type="SAM" id="MobiDB-lite"/>
    </source>
</evidence>
<dbReference type="Pfam" id="PF25601">
    <property type="entry name" value="AAA_lid_14"/>
    <property type="match status" value="1"/>
</dbReference>
<evidence type="ECO:0000256" key="1">
    <source>
        <dbReference type="ARBA" id="ARBA00022741"/>
    </source>
</evidence>
<dbReference type="InterPro" id="IPR025944">
    <property type="entry name" value="Sigma_54_int_dom_CS"/>
</dbReference>
<reference evidence="8 9" key="1">
    <citation type="submission" date="2018-07" db="EMBL/GenBank/DDBJ databases">
        <title>Genome sequencing of Moraxellaceae gen. HYN0046.</title>
        <authorList>
            <person name="Kim M."/>
            <person name="Yi H."/>
        </authorList>
    </citation>
    <scope>NUCLEOTIDE SEQUENCE [LARGE SCALE GENOMIC DNA]</scope>
    <source>
        <strain evidence="8 9">HYN0046</strain>
    </source>
</reference>
<dbReference type="AlphaFoldDB" id="A0A345P394"/>
<keyword evidence="2" id="KW-0067">ATP-binding</keyword>
<keyword evidence="9" id="KW-1185">Reference proteome</keyword>
<dbReference type="PANTHER" id="PTHR32071">
    <property type="entry name" value="TRANSCRIPTIONAL REGULATORY PROTEIN"/>
    <property type="match status" value="1"/>
</dbReference>
<keyword evidence="5" id="KW-0804">Transcription</keyword>
<evidence type="ECO:0000313" key="8">
    <source>
        <dbReference type="EMBL" id="AXI01753.1"/>
    </source>
</evidence>
<feature type="region of interest" description="Disordered" evidence="6">
    <location>
        <begin position="39"/>
        <end position="58"/>
    </location>
</feature>
<dbReference type="Gene3D" id="1.10.8.60">
    <property type="match status" value="1"/>
</dbReference>
<dbReference type="GO" id="GO:0006355">
    <property type="term" value="P:regulation of DNA-templated transcription"/>
    <property type="evidence" value="ECO:0007669"/>
    <property type="project" value="InterPro"/>
</dbReference>
<dbReference type="PANTHER" id="PTHR32071:SF21">
    <property type="entry name" value="TRANSCRIPTIONAL REGULATORY PROTEIN FLGR"/>
    <property type="match status" value="1"/>
</dbReference>